<dbReference type="InterPro" id="IPR050953">
    <property type="entry name" value="N4_N6_ade-DNA_methylase"/>
</dbReference>
<dbReference type="InterPro" id="IPR011639">
    <property type="entry name" value="MethylTrfase_TaqI-like_dom"/>
</dbReference>
<evidence type="ECO:0000256" key="2">
    <source>
        <dbReference type="ARBA" id="ARBA00022603"/>
    </source>
</evidence>
<keyword evidence="10" id="KW-1185">Reference proteome</keyword>
<dbReference type="PANTHER" id="PTHR33841:SF1">
    <property type="entry name" value="DNA METHYLTRANSFERASE A"/>
    <property type="match status" value="1"/>
</dbReference>
<organism evidence="9 10">
    <name type="scientific">Entomospira culicis</name>
    <dbReference type="NCBI Taxonomy" id="2719989"/>
    <lineage>
        <taxon>Bacteria</taxon>
        <taxon>Pseudomonadati</taxon>
        <taxon>Spirochaetota</taxon>
        <taxon>Spirochaetia</taxon>
        <taxon>Spirochaetales</taxon>
        <taxon>Spirochaetaceae</taxon>
        <taxon>Entomospira</taxon>
    </lineage>
</organism>
<evidence type="ECO:0000259" key="7">
    <source>
        <dbReference type="Pfam" id="PF23653"/>
    </source>
</evidence>
<feature type="domain" description="DUF7149" evidence="7">
    <location>
        <begin position="10"/>
        <end position="252"/>
    </location>
</feature>
<dbReference type="PANTHER" id="PTHR33841">
    <property type="entry name" value="DNA METHYLTRANSFERASE YEEA-RELATED"/>
    <property type="match status" value="1"/>
</dbReference>
<accession>A0A968GGC2</accession>
<dbReference type="EMBL" id="JAATLM010000001">
    <property type="protein sequence ID" value="NIZ69553.1"/>
    <property type="molecule type" value="Genomic_DNA"/>
</dbReference>
<evidence type="ECO:0000259" key="6">
    <source>
        <dbReference type="Pfam" id="PF07669"/>
    </source>
</evidence>
<dbReference type="AlphaFoldDB" id="A0A968GGC2"/>
<gene>
    <name evidence="9" type="ORF">HCT48_04900</name>
</gene>
<evidence type="ECO:0000259" key="8">
    <source>
        <dbReference type="Pfam" id="PF25120"/>
    </source>
</evidence>
<dbReference type="InterPro" id="IPR002052">
    <property type="entry name" value="DNA_methylase_N6_adenine_CS"/>
</dbReference>
<dbReference type="PROSITE" id="PS00092">
    <property type="entry name" value="N6_MTASE"/>
    <property type="match status" value="1"/>
</dbReference>
<evidence type="ECO:0000256" key="5">
    <source>
        <dbReference type="ARBA" id="ARBA00047942"/>
    </source>
</evidence>
<feature type="domain" description="DUF7814" evidence="8">
    <location>
        <begin position="255"/>
        <end position="493"/>
    </location>
</feature>
<dbReference type="InterPro" id="IPR055573">
    <property type="entry name" value="DUF7149"/>
</dbReference>
<evidence type="ECO:0000256" key="3">
    <source>
        <dbReference type="ARBA" id="ARBA00022679"/>
    </source>
</evidence>
<proteinExistence type="predicted"/>
<name>A0A968GGC2_9SPIO</name>
<dbReference type="Pfam" id="PF25120">
    <property type="entry name" value="DUF7814"/>
    <property type="match status" value="1"/>
</dbReference>
<dbReference type="GO" id="GO:0032259">
    <property type="term" value="P:methylation"/>
    <property type="evidence" value="ECO:0007669"/>
    <property type="project" value="UniProtKB-KW"/>
</dbReference>
<dbReference type="SUPFAM" id="SSF53335">
    <property type="entry name" value="S-adenosyl-L-methionine-dependent methyltransferases"/>
    <property type="match status" value="1"/>
</dbReference>
<evidence type="ECO:0000256" key="4">
    <source>
        <dbReference type="ARBA" id="ARBA00022691"/>
    </source>
</evidence>
<comment type="catalytic activity">
    <reaction evidence="5">
        <text>a 2'-deoxyadenosine in DNA + S-adenosyl-L-methionine = an N(6)-methyl-2'-deoxyadenosine in DNA + S-adenosyl-L-homocysteine + H(+)</text>
        <dbReference type="Rhea" id="RHEA:15197"/>
        <dbReference type="Rhea" id="RHEA-COMP:12418"/>
        <dbReference type="Rhea" id="RHEA-COMP:12419"/>
        <dbReference type="ChEBI" id="CHEBI:15378"/>
        <dbReference type="ChEBI" id="CHEBI:57856"/>
        <dbReference type="ChEBI" id="CHEBI:59789"/>
        <dbReference type="ChEBI" id="CHEBI:90615"/>
        <dbReference type="ChEBI" id="CHEBI:90616"/>
        <dbReference type="EC" id="2.1.1.72"/>
    </reaction>
</comment>
<comment type="caution">
    <text evidence="9">The sequence shown here is derived from an EMBL/GenBank/DDBJ whole genome shotgun (WGS) entry which is preliminary data.</text>
</comment>
<evidence type="ECO:0000313" key="10">
    <source>
        <dbReference type="Proteomes" id="UP000778951"/>
    </source>
</evidence>
<evidence type="ECO:0000313" key="9">
    <source>
        <dbReference type="EMBL" id="NIZ69553.1"/>
    </source>
</evidence>
<evidence type="ECO:0000256" key="1">
    <source>
        <dbReference type="ARBA" id="ARBA00011900"/>
    </source>
</evidence>
<keyword evidence="2" id="KW-0489">Methyltransferase</keyword>
<dbReference type="Proteomes" id="UP000778951">
    <property type="component" value="Unassembled WGS sequence"/>
</dbReference>
<dbReference type="GO" id="GO:0009007">
    <property type="term" value="F:site-specific DNA-methyltransferase (adenine-specific) activity"/>
    <property type="evidence" value="ECO:0007669"/>
    <property type="project" value="UniProtKB-EC"/>
</dbReference>
<dbReference type="PRINTS" id="PR00507">
    <property type="entry name" value="N12N6MTFRASE"/>
</dbReference>
<dbReference type="Pfam" id="PF07669">
    <property type="entry name" value="Eco57I"/>
    <property type="match status" value="1"/>
</dbReference>
<reference evidence="9" key="1">
    <citation type="submission" date="2020-03" db="EMBL/GenBank/DDBJ databases">
        <title>Spirochaetal bacteria isolated from arthropods constitute a novel genus Entomospira genus novum within the order Spirochaetales.</title>
        <authorList>
            <person name="Grana-Miraglia L."/>
            <person name="Sikutova S."/>
            <person name="Fingerle V."/>
            <person name="Sing A."/>
            <person name="Castillo-Ramirez S."/>
            <person name="Margos G."/>
            <person name="Rudolf I."/>
        </authorList>
    </citation>
    <scope>NUCLEOTIDE SEQUENCE</scope>
    <source>
        <strain evidence="9">BR149</strain>
    </source>
</reference>
<sequence>MSNQLFSVESLRDFLGQTWLDSAIESVDRDAFLKRFKAYHREIVRIKAEKLSESSVEHAIQELMAQPIKELGGKLDLNKGDNYDLIVKNSSDALVTLLECKKVKTSEMVSLADLNKKALQQLIYYYLNEIIKDKKTTPTFQRSMSIKQVMISNGFTWLVWKEEHFYALVTQSFTYNGVKTNLAKVQSDIKSSQENYPIIEDYITEVGVEHFKEKCYLLDLNPIDDIEALEDEKWNVLYHFFSAPVWLGHSAYLDANSLNAKFYHELLHVMGLKEVEMQVDEKAKKESDGAKMKIIVPNPDAVNSIYYNILRKKFRVKPTEEIHELAFQVLIVWINRILFLKLFEAHLVNVRSNPSGSNRVNYAFMAYHPETIGSWSDLDYLFFQVLAQEPEHREERIKSAFTHIPYLNSSLFMKRVDLIYREDEEDAYGIILDEISTLDNEPLALYKGDHGSVLAYEGVKEMPLLEYLLKFLSAYSFTTDGKSKVQGIESRLINASVLGNVFEKLNGYKDGSFYTPSFITTYICKESMQEALVGRVNAEMQENFADYSALKKAFKKMDEEEEKQLHGIIRSLTVLDPAVGSGHFLVSALNELISIRYDFMMFDHIHPKDGLTLSVLNDEIMILNSATKKPLHYTVYDSHTQSFQEELFHAKVEIIEHNLFGVDINPNSVEICRLRLWIELLKNSYYIMDATKELASLDRLKSTREYVPMATLPNIDINIKTGNSLLYHISLEDKQDDNDLLTSNLPEVIKRYTQLHHDYIKTRSAKDRKALDKAIAKMKKEEFPILFGMTSEQKPADIEWRYLFPESLDKKSGAFVGFDVVVGNPPYGVSLTPTERKFFGRFYGINNTDTAVLFMLLMKRLIKDNGKGGFIVPKALTYASNWARIREIILPNLTKLYDCGKVWKVVKLEMVVYLYDNKNTPTSYHTGSLSEEETVFLPTPIDKKNVESFGFFLNNIEANTIELGTKIKSSHKVLNDFVTNKRGAPLQKHTTQHEDRFKVLGGKELERYGIKDRIKGYMSQEIVAQNESFILHPNAILVQRIVAHITKPYPQLKIMATSVDILPNLEDYVIVDTINQLKNISYLNSKYLVGLLNSTLINWYVYNFIVGKAIRTIQFDNPLTSRIPIIEPTPAQEAHVVALVDQIIAAKQALTSSRALEQELDAYIFALYGLTDDQIALVRATPKPTKE</sequence>
<dbReference type="GO" id="GO:0006304">
    <property type="term" value="P:DNA modification"/>
    <property type="evidence" value="ECO:0007669"/>
    <property type="project" value="InterPro"/>
</dbReference>
<dbReference type="GO" id="GO:0003676">
    <property type="term" value="F:nucleic acid binding"/>
    <property type="evidence" value="ECO:0007669"/>
    <property type="project" value="InterPro"/>
</dbReference>
<keyword evidence="3" id="KW-0808">Transferase</keyword>
<feature type="domain" description="Type II methyltransferase M.TaqI-like" evidence="6">
    <location>
        <begin position="657"/>
        <end position="892"/>
    </location>
</feature>
<dbReference type="Gene3D" id="3.40.50.150">
    <property type="entry name" value="Vaccinia Virus protein VP39"/>
    <property type="match status" value="1"/>
</dbReference>
<dbReference type="InterPro" id="IPR029063">
    <property type="entry name" value="SAM-dependent_MTases_sf"/>
</dbReference>
<protein>
    <recommendedName>
        <fullName evidence="1">site-specific DNA-methyltransferase (adenine-specific)</fullName>
        <ecNumber evidence="1">2.1.1.72</ecNumber>
    </recommendedName>
</protein>
<dbReference type="EC" id="2.1.1.72" evidence="1"/>
<keyword evidence="4" id="KW-0949">S-adenosyl-L-methionine</keyword>
<dbReference type="RefSeq" id="WP_167695640.1">
    <property type="nucleotide sequence ID" value="NZ_CP118181.1"/>
</dbReference>
<dbReference type="InterPro" id="IPR056716">
    <property type="entry name" value="DUF7814"/>
</dbReference>
<dbReference type="Pfam" id="PF23653">
    <property type="entry name" value="DUF7149"/>
    <property type="match status" value="1"/>
</dbReference>